<evidence type="ECO:0000256" key="1">
    <source>
        <dbReference type="SAM" id="Phobius"/>
    </source>
</evidence>
<dbReference type="EMBL" id="JOTP01000004">
    <property type="protein sequence ID" value="KEP27479.1"/>
    <property type="molecule type" value="Genomic_DNA"/>
</dbReference>
<feature type="transmembrane region" description="Helical" evidence="1">
    <location>
        <begin position="92"/>
        <end position="114"/>
    </location>
</feature>
<comment type="caution">
    <text evidence="2">The sequence shown here is derived from an EMBL/GenBank/DDBJ whole genome shotgun (WGS) entry which is preliminary data.</text>
</comment>
<evidence type="ECO:0008006" key="4">
    <source>
        <dbReference type="Google" id="ProtNLM"/>
    </source>
</evidence>
<feature type="transmembrane region" description="Helical" evidence="1">
    <location>
        <begin position="35"/>
        <end position="55"/>
    </location>
</feature>
<evidence type="ECO:0000313" key="3">
    <source>
        <dbReference type="Proteomes" id="UP000028091"/>
    </source>
</evidence>
<dbReference type="Proteomes" id="UP000028091">
    <property type="component" value="Unassembled WGS sequence"/>
</dbReference>
<name>A0A081LE03_9BACI</name>
<dbReference type="InterPro" id="IPR058247">
    <property type="entry name" value="DUF1453"/>
</dbReference>
<proteinExistence type="predicted"/>
<dbReference type="RefSeq" id="WP_034319278.1">
    <property type="nucleotide sequence ID" value="NZ_JAVIKA010000003.1"/>
</dbReference>
<keyword evidence="1" id="KW-0812">Transmembrane</keyword>
<keyword evidence="1" id="KW-1133">Transmembrane helix</keyword>
<sequence length="174" mass="20539">MTHNVWQLFMIGIIILICMIIRMNRMRRYQLVRPVSLLMRMYVFGFTALILLSEGWQNHSIFIYAAIGMIFGSSLAVHAYQTIRKKEENGRLYVKTSKWIESFILCLFLSRFAFKLVELTKHSMTKIDVIELYQHIVSDDALTMLSFFLLAAYYIVFSYHMMKANKRSTHVHHA</sequence>
<dbReference type="OrthoDB" id="2611876at2"/>
<reference evidence="2 3" key="1">
    <citation type="submission" date="2012-09" db="EMBL/GenBank/DDBJ databases">
        <title>Genome Sequence of Bacillus sp. DW5-4.</title>
        <authorList>
            <person name="Lai Q."/>
            <person name="Liu Y."/>
            <person name="Shao Z."/>
        </authorList>
    </citation>
    <scope>NUCLEOTIDE SEQUENCE [LARGE SCALE GENOMIC DNA]</scope>
    <source>
        <strain evidence="2 3">DW5-4</strain>
    </source>
</reference>
<feature type="transmembrane region" description="Helical" evidence="1">
    <location>
        <begin position="141"/>
        <end position="159"/>
    </location>
</feature>
<gene>
    <name evidence="2" type="ORF">BA70_14230</name>
</gene>
<keyword evidence="3" id="KW-1185">Reference proteome</keyword>
<feature type="transmembrane region" description="Helical" evidence="1">
    <location>
        <begin position="61"/>
        <end position="80"/>
    </location>
</feature>
<keyword evidence="1" id="KW-0472">Membrane</keyword>
<dbReference type="Pfam" id="PF07301">
    <property type="entry name" value="DUF1453"/>
    <property type="match status" value="1"/>
</dbReference>
<dbReference type="AlphaFoldDB" id="A0A081LE03"/>
<feature type="transmembrane region" description="Helical" evidence="1">
    <location>
        <begin position="6"/>
        <end position="23"/>
    </location>
</feature>
<evidence type="ECO:0000313" key="2">
    <source>
        <dbReference type="EMBL" id="KEP27479.1"/>
    </source>
</evidence>
<accession>A0A081LE03</accession>
<organism evidence="2 3">
    <name type="scientific">Bacillus zhangzhouensis</name>
    <dbReference type="NCBI Taxonomy" id="1178540"/>
    <lineage>
        <taxon>Bacteria</taxon>
        <taxon>Bacillati</taxon>
        <taxon>Bacillota</taxon>
        <taxon>Bacilli</taxon>
        <taxon>Bacillales</taxon>
        <taxon>Bacillaceae</taxon>
        <taxon>Bacillus</taxon>
    </lineage>
</organism>
<dbReference type="eggNOG" id="ENOG5032UY8">
    <property type="taxonomic scope" value="Bacteria"/>
</dbReference>
<protein>
    <recommendedName>
        <fullName evidence="4">Mother cell-specific membrane sporulation protein</fullName>
    </recommendedName>
</protein>